<keyword evidence="4" id="KW-1185">Reference proteome</keyword>
<dbReference type="SUPFAM" id="SSF74853">
    <property type="entry name" value="Lamin A/C globular tail domain"/>
    <property type="match status" value="2"/>
</dbReference>
<proteinExistence type="predicted"/>
<feature type="chain" id="PRO_5042073273" evidence="1">
    <location>
        <begin position="25"/>
        <end position="437"/>
    </location>
</feature>
<dbReference type="Gene3D" id="2.40.50.90">
    <property type="match status" value="1"/>
</dbReference>
<dbReference type="InterPro" id="IPR001322">
    <property type="entry name" value="Lamin_tail_dom"/>
</dbReference>
<dbReference type="EMBL" id="JAVDYC010000001">
    <property type="protein sequence ID" value="MDR7319791.1"/>
    <property type="molecule type" value="Genomic_DNA"/>
</dbReference>
<evidence type="ECO:0000256" key="1">
    <source>
        <dbReference type="SAM" id="SignalP"/>
    </source>
</evidence>
<dbReference type="Proteomes" id="UP001183629">
    <property type="component" value="Unassembled WGS sequence"/>
</dbReference>
<dbReference type="SUPFAM" id="SSF50199">
    <property type="entry name" value="Staphylococcal nuclease"/>
    <property type="match status" value="1"/>
</dbReference>
<sequence>MPRRLLAIALLAALVAPPAAPAQAAASTSAFAELATAASGACRPDGGGPVCRIWAGRVDHVSDGDTVAVDVFGDGTSTPLPIRLIGVQAMEQHVYSSVTAKRRGECHALAATARLEELIRWSGGLVRLTAQHPGSQSRGRALRSMSVRIDGVWRDAGQILIREGHAMWMLSSGGEMAWNASYRQAAQLAAGDPRNLYDRDRCGAGPYPTAALDVWVNPDADGADSENINGEWIRIGNNSGSAIPLAGWWVRDSGLRRYTFRPGTYVPSGGAIFVHTGHGVSTATHKYWGLSEPIFENPSWDADAIGDGAYLFDPQGDLRAQDLYPCVVGCRTLAGTVALSARATDPELIRVTNTGTDAVNLFGHTVSTGPHVYPITSAAVLAPGASLDLHPPAGTSDGLSRHWNKTGKIMSSRGGTAELRSRSQARDACVAWGTGRC</sequence>
<keyword evidence="3" id="KW-0540">Nuclease</keyword>
<dbReference type="InterPro" id="IPR036415">
    <property type="entry name" value="Lamin_tail_dom_sf"/>
</dbReference>
<dbReference type="Pfam" id="PF00932">
    <property type="entry name" value="LTD"/>
    <property type="match status" value="1"/>
</dbReference>
<dbReference type="RefSeq" id="WP_310407621.1">
    <property type="nucleotide sequence ID" value="NZ_JAVDYC010000001.1"/>
</dbReference>
<dbReference type="PROSITE" id="PS51841">
    <property type="entry name" value="LTD"/>
    <property type="match status" value="1"/>
</dbReference>
<comment type="caution">
    <text evidence="3">The sequence shown here is derived from an EMBL/GenBank/DDBJ whole genome shotgun (WGS) entry which is preliminary data.</text>
</comment>
<accession>A0AAE3ZJE7</accession>
<feature type="domain" description="LTD" evidence="2">
    <location>
        <begin position="205"/>
        <end position="326"/>
    </location>
</feature>
<reference evidence="3 4" key="1">
    <citation type="submission" date="2023-07" db="EMBL/GenBank/DDBJ databases">
        <title>Sequencing the genomes of 1000 actinobacteria strains.</title>
        <authorList>
            <person name="Klenk H.-P."/>
        </authorList>
    </citation>
    <scope>NUCLEOTIDE SEQUENCE [LARGE SCALE GENOMIC DNA]</scope>
    <source>
        <strain evidence="3 4">DSM 44711</strain>
    </source>
</reference>
<dbReference type="InterPro" id="IPR035437">
    <property type="entry name" value="SNase_OB-fold_sf"/>
</dbReference>
<protein>
    <submittedName>
        <fullName evidence="3">Endonuclease YncB(Thermonuclease family)</fullName>
    </submittedName>
</protein>
<evidence type="ECO:0000313" key="4">
    <source>
        <dbReference type="Proteomes" id="UP001183629"/>
    </source>
</evidence>
<name>A0AAE3ZJE7_9ACTN</name>
<organism evidence="3 4">
    <name type="scientific">Catenuloplanes niger</name>
    <dbReference type="NCBI Taxonomy" id="587534"/>
    <lineage>
        <taxon>Bacteria</taxon>
        <taxon>Bacillati</taxon>
        <taxon>Actinomycetota</taxon>
        <taxon>Actinomycetes</taxon>
        <taxon>Micromonosporales</taxon>
        <taxon>Micromonosporaceae</taxon>
        <taxon>Catenuloplanes</taxon>
    </lineage>
</organism>
<gene>
    <name evidence="3" type="ORF">J2S44_000041</name>
</gene>
<dbReference type="Gene3D" id="2.60.40.1260">
    <property type="entry name" value="Lamin Tail domain"/>
    <property type="match status" value="1"/>
</dbReference>
<keyword evidence="1" id="KW-0732">Signal</keyword>
<keyword evidence="3" id="KW-0255">Endonuclease</keyword>
<feature type="signal peptide" evidence="1">
    <location>
        <begin position="1"/>
        <end position="24"/>
    </location>
</feature>
<dbReference type="AlphaFoldDB" id="A0AAE3ZJE7"/>
<evidence type="ECO:0000259" key="2">
    <source>
        <dbReference type="PROSITE" id="PS51841"/>
    </source>
</evidence>
<keyword evidence="3" id="KW-0378">Hydrolase</keyword>
<dbReference type="GO" id="GO:0004519">
    <property type="term" value="F:endonuclease activity"/>
    <property type="evidence" value="ECO:0007669"/>
    <property type="project" value="UniProtKB-KW"/>
</dbReference>
<evidence type="ECO:0000313" key="3">
    <source>
        <dbReference type="EMBL" id="MDR7319791.1"/>
    </source>
</evidence>